<sequence length="742" mass="87939">MFSIAPDTLSLALGVSDMKYNQYIDNRLFTIQGVHKTKQNVYNSTTCKYDQVFSEKVFNLVNCTDDHVPDPQLREFFLKSQLYMHQCIPKDLLVEIEGQFNSDSYQELNFYFYKCTGQYCRDEKEINALVNNNYIELLFTDVYFVPENKDNPFVKYSRDLYWVTSQNLPKEVNIFMRNNYVESDFGWVTSDIKTQIYPSYSYSDNQIVDTSNGFFFHLVIRFEKEKENLYKRSYDNLFTIMSQIGGFSQILLTIFSFVCLRYSQIHLARSLINKSFEFQDVSNKTDQGILISNSTQCQNNIEIIQNQSQNKQMQTLFCPPSLKGSSFQLKSPSCDTCSPILAQDLKVSKIDFTKQNQHQEKTQQLCQKYTNNISKQLTDEEIMNDYNKQQEIVQNRSSLNFNIFTYMLSFVSRVFQSFKNKKQVIDYGIREIDNILDVEYIIKKLVEIDKLKRIIFNDDQLTLFNYIPKPQILYKFDATQRVIIEKNSFFNEDDKLNDFQKFKKVKQSFQNIFDKEKQTKIENRIMNLLDAKQQKILCNQLDKMQFKSQQQQNQHRISEKYIQNQCSQSRNELAYEKNSNLEEQTQENKLKSKYLQLQMKLNRYSNIKSVRNPNIYSQITNQDQQIYFLHKETIIYPKKQDINFEKSMKQKQNTYEGINITQITVTKTKLFYSSDELPSLRFLNPLINLIWLNYLDVFLEVFVQGRKTKCLFLLQIISMGTVQGVLRARLDQLQIIVNLINV</sequence>
<dbReference type="GO" id="GO:0007131">
    <property type="term" value="P:reciprocal meiotic recombination"/>
    <property type="evidence" value="ECO:0007669"/>
    <property type="project" value="TreeGrafter"/>
</dbReference>
<gene>
    <name evidence="1" type="ORF">TTHERM_00313220</name>
</gene>
<dbReference type="PANTHER" id="PTHR31398">
    <property type="entry name" value="MEIOTIC NUCLEAR DIVISION PROTEIN 1 HOMOLOG"/>
    <property type="match status" value="1"/>
</dbReference>
<dbReference type="RefSeq" id="XP_001033503.2">
    <property type="nucleotide sequence ID" value="XM_001033503.2"/>
</dbReference>
<dbReference type="EMBL" id="GG662498">
    <property type="protein sequence ID" value="EAR85840.2"/>
    <property type="molecule type" value="Genomic_DNA"/>
</dbReference>
<keyword evidence="2" id="KW-1185">Reference proteome</keyword>
<dbReference type="GO" id="GO:0005634">
    <property type="term" value="C:nucleus"/>
    <property type="evidence" value="ECO:0007669"/>
    <property type="project" value="TreeGrafter"/>
</dbReference>
<reference evidence="2" key="1">
    <citation type="journal article" date="2006" name="PLoS Biol.">
        <title>Macronuclear genome sequence of the ciliate Tetrahymena thermophila, a model eukaryote.</title>
        <authorList>
            <person name="Eisen J.A."/>
            <person name="Coyne R.S."/>
            <person name="Wu M."/>
            <person name="Wu D."/>
            <person name="Thiagarajan M."/>
            <person name="Wortman J.R."/>
            <person name="Badger J.H."/>
            <person name="Ren Q."/>
            <person name="Amedeo P."/>
            <person name="Jones K.M."/>
            <person name="Tallon L.J."/>
            <person name="Delcher A.L."/>
            <person name="Salzberg S.L."/>
            <person name="Silva J.C."/>
            <person name="Haas B.J."/>
            <person name="Majoros W.H."/>
            <person name="Farzad M."/>
            <person name="Carlton J.M."/>
            <person name="Smith R.K. Jr."/>
            <person name="Garg J."/>
            <person name="Pearlman R.E."/>
            <person name="Karrer K.M."/>
            <person name="Sun L."/>
            <person name="Manning G."/>
            <person name="Elde N.C."/>
            <person name="Turkewitz A.P."/>
            <person name="Asai D.J."/>
            <person name="Wilkes D.E."/>
            <person name="Wang Y."/>
            <person name="Cai H."/>
            <person name="Collins K."/>
            <person name="Stewart B.A."/>
            <person name="Lee S.R."/>
            <person name="Wilamowska K."/>
            <person name="Weinberg Z."/>
            <person name="Ruzzo W.L."/>
            <person name="Wloga D."/>
            <person name="Gaertig J."/>
            <person name="Frankel J."/>
            <person name="Tsao C.-C."/>
            <person name="Gorovsky M.A."/>
            <person name="Keeling P.J."/>
            <person name="Waller R.F."/>
            <person name="Patron N.J."/>
            <person name="Cherry J.M."/>
            <person name="Stover N.A."/>
            <person name="Krieger C.J."/>
            <person name="del Toro C."/>
            <person name="Ryder H.F."/>
            <person name="Williamson S.C."/>
            <person name="Barbeau R.A."/>
            <person name="Hamilton E.P."/>
            <person name="Orias E."/>
        </authorList>
    </citation>
    <scope>NUCLEOTIDE SEQUENCE [LARGE SCALE GENOMIC DNA]</scope>
    <source>
        <strain evidence="2">SB210</strain>
    </source>
</reference>
<organism evidence="1 2">
    <name type="scientific">Tetrahymena thermophila (strain SB210)</name>
    <dbReference type="NCBI Taxonomy" id="312017"/>
    <lineage>
        <taxon>Eukaryota</taxon>
        <taxon>Sar</taxon>
        <taxon>Alveolata</taxon>
        <taxon>Ciliophora</taxon>
        <taxon>Intramacronucleata</taxon>
        <taxon>Oligohymenophorea</taxon>
        <taxon>Hymenostomatida</taxon>
        <taxon>Tetrahymenina</taxon>
        <taxon>Tetrahymenidae</taxon>
        <taxon>Tetrahymena</taxon>
    </lineage>
</organism>
<dbReference type="PANTHER" id="PTHR31398:SF0">
    <property type="entry name" value="MEIOTIC NUCLEAR DIVISION PROTEIN 1 HOMOLOG"/>
    <property type="match status" value="1"/>
</dbReference>
<dbReference type="GeneID" id="7824662"/>
<evidence type="ECO:0000313" key="2">
    <source>
        <dbReference type="Proteomes" id="UP000009168"/>
    </source>
</evidence>
<dbReference type="Proteomes" id="UP000009168">
    <property type="component" value="Unassembled WGS sequence"/>
</dbReference>
<name>Q22KF9_TETTS</name>
<dbReference type="InParanoid" id="Q22KF9"/>
<proteinExistence type="predicted"/>
<dbReference type="AlphaFoldDB" id="Q22KF9"/>
<accession>Q22KF9</accession>
<dbReference type="OrthoDB" id="289304at2759"/>
<protein>
    <submittedName>
        <fullName evidence="1">Uncharacterized protein</fullName>
    </submittedName>
</protein>
<dbReference type="HOGENOM" id="CLU_009697_1_1_1"/>
<dbReference type="KEGG" id="tet:TTHERM_00313220"/>
<evidence type="ECO:0000313" key="1">
    <source>
        <dbReference type="EMBL" id="EAR85840.2"/>
    </source>
</evidence>